<dbReference type="OrthoDB" id="121064at2"/>
<evidence type="ECO:0000313" key="1">
    <source>
        <dbReference type="EMBL" id="QAY68355.1"/>
    </source>
</evidence>
<gene>
    <name evidence="1" type="ORF">ET464_04585</name>
</gene>
<dbReference type="Proteomes" id="UP000293568">
    <property type="component" value="Chromosome"/>
</dbReference>
<dbReference type="EMBL" id="CP035492">
    <property type="protein sequence ID" value="QAY68355.1"/>
    <property type="molecule type" value="Genomic_DNA"/>
</dbReference>
<protein>
    <submittedName>
        <fullName evidence="1">DUF1284 domain-containing protein</fullName>
    </submittedName>
</protein>
<dbReference type="AlphaFoldDB" id="A0A4P6EZY5"/>
<name>A0A4P6EZY5_9BACL</name>
<keyword evidence="2" id="KW-1185">Reference proteome</keyword>
<dbReference type="KEGG" id="pprt:ET464_04585"/>
<dbReference type="InterPro" id="IPR009702">
    <property type="entry name" value="DUF1284"/>
</dbReference>
<accession>A0A4P6EZY5</accession>
<proteinExistence type="predicted"/>
<organism evidence="1 2">
    <name type="scientific">Paenibacillus protaetiae</name>
    <dbReference type="NCBI Taxonomy" id="2509456"/>
    <lineage>
        <taxon>Bacteria</taxon>
        <taxon>Bacillati</taxon>
        <taxon>Bacillota</taxon>
        <taxon>Bacilli</taxon>
        <taxon>Bacillales</taxon>
        <taxon>Paenibacillaceae</taxon>
        <taxon>Paenibacillus</taxon>
    </lineage>
</organism>
<sequence>MSAIYETLRQEPYTAIKLIEGPDDVCAAFPSDQPSHCENASVYRKDREILQQVGLKPGLQLSWQAICDQVARQVKPHDIATLCSDCIWQPFGLCEEGVAHIRESGSLRELPEAR</sequence>
<evidence type="ECO:0000313" key="2">
    <source>
        <dbReference type="Proteomes" id="UP000293568"/>
    </source>
</evidence>
<dbReference type="Pfam" id="PF06935">
    <property type="entry name" value="DUF1284"/>
    <property type="match status" value="1"/>
</dbReference>
<reference evidence="1 2" key="1">
    <citation type="submission" date="2019-01" db="EMBL/GenBank/DDBJ databases">
        <title>Genome sequencing of strain FW100M-2.</title>
        <authorList>
            <person name="Heo J."/>
            <person name="Kim S.-J."/>
            <person name="Kim J.-S."/>
            <person name="Hong S.-B."/>
            <person name="Kwon S.-W."/>
        </authorList>
    </citation>
    <scope>NUCLEOTIDE SEQUENCE [LARGE SCALE GENOMIC DNA]</scope>
    <source>
        <strain evidence="1 2">FW100M-2</strain>
    </source>
</reference>